<sequence length="280" mass="29805">MRRVGVLPLRAWIALGVAGFWLLCAFAAPLLSPFDPLRSGSPLLLPLARDGMGMHLLGTDMLGRDILSRLIWGARPVLLWSVLATVCAYAVGIGGGMAAGYASGAADRLFSFLATVMQSFPVLILYLLIVMRLGASGFNIIVAVTFSTAPAIFRIVRALVAAERGKDYVLAAVMQGERPWRILLFDLLPNVAGPLLVDACLRLGYTAITIGLLGFLGLGLPPPTPDWGSMINEGRGMAIVFPHLILFPCLAISSLMLSLSVLADALGHRGDSTPLRRTNA</sequence>
<keyword evidence="10" id="KW-1185">Reference proteome</keyword>
<keyword evidence="2 7" id="KW-0813">Transport</keyword>
<feature type="transmembrane region" description="Helical" evidence="7">
    <location>
        <begin position="12"/>
        <end position="31"/>
    </location>
</feature>
<dbReference type="GO" id="GO:0055085">
    <property type="term" value="P:transmembrane transport"/>
    <property type="evidence" value="ECO:0007669"/>
    <property type="project" value="InterPro"/>
</dbReference>
<dbReference type="CDD" id="cd06261">
    <property type="entry name" value="TM_PBP2"/>
    <property type="match status" value="1"/>
</dbReference>
<dbReference type="InterPro" id="IPR050366">
    <property type="entry name" value="BP-dependent_transpt_permease"/>
</dbReference>
<organism evidence="9 10">
    <name type="scientific">Gluconacetobacter azotocaptans</name>
    <dbReference type="NCBI Taxonomy" id="142834"/>
    <lineage>
        <taxon>Bacteria</taxon>
        <taxon>Pseudomonadati</taxon>
        <taxon>Pseudomonadota</taxon>
        <taxon>Alphaproteobacteria</taxon>
        <taxon>Acetobacterales</taxon>
        <taxon>Acetobacteraceae</taxon>
        <taxon>Gluconacetobacter</taxon>
    </lineage>
</organism>
<evidence type="ECO:0000313" key="10">
    <source>
        <dbReference type="Proteomes" id="UP000555756"/>
    </source>
</evidence>
<accession>A0A7W4PF21</accession>
<name>A0A7W4PF21_9PROT</name>
<feature type="transmembrane region" description="Helical" evidence="7">
    <location>
        <begin position="77"/>
        <end position="102"/>
    </location>
</feature>
<dbReference type="EMBL" id="JABEQF010000005">
    <property type="protein sequence ID" value="MBB2190109.1"/>
    <property type="molecule type" value="Genomic_DNA"/>
</dbReference>
<dbReference type="Proteomes" id="UP000555756">
    <property type="component" value="Unassembled WGS sequence"/>
</dbReference>
<dbReference type="InterPro" id="IPR035906">
    <property type="entry name" value="MetI-like_sf"/>
</dbReference>
<dbReference type="RefSeq" id="WP_183119229.1">
    <property type="nucleotide sequence ID" value="NZ_JABEQF010000005.1"/>
</dbReference>
<dbReference type="Gene3D" id="1.10.3720.10">
    <property type="entry name" value="MetI-like"/>
    <property type="match status" value="1"/>
</dbReference>
<evidence type="ECO:0000259" key="8">
    <source>
        <dbReference type="PROSITE" id="PS50928"/>
    </source>
</evidence>
<evidence type="ECO:0000256" key="6">
    <source>
        <dbReference type="ARBA" id="ARBA00023136"/>
    </source>
</evidence>
<dbReference type="PANTHER" id="PTHR43386">
    <property type="entry name" value="OLIGOPEPTIDE TRANSPORT SYSTEM PERMEASE PROTEIN APPC"/>
    <property type="match status" value="1"/>
</dbReference>
<evidence type="ECO:0000256" key="4">
    <source>
        <dbReference type="ARBA" id="ARBA00022692"/>
    </source>
</evidence>
<comment type="similarity">
    <text evidence="7">Belongs to the binding-protein-dependent transport system permease family.</text>
</comment>
<dbReference type="PANTHER" id="PTHR43386:SF25">
    <property type="entry name" value="PEPTIDE ABC TRANSPORTER PERMEASE PROTEIN"/>
    <property type="match status" value="1"/>
</dbReference>
<dbReference type="AlphaFoldDB" id="A0A7W4PF21"/>
<comment type="caution">
    <text evidence="9">The sequence shown here is derived from an EMBL/GenBank/DDBJ whole genome shotgun (WGS) entry which is preliminary data.</text>
</comment>
<protein>
    <submittedName>
        <fullName evidence="9">ABC transporter permease</fullName>
    </submittedName>
</protein>
<evidence type="ECO:0000256" key="7">
    <source>
        <dbReference type="RuleBase" id="RU363032"/>
    </source>
</evidence>
<feature type="transmembrane region" description="Helical" evidence="7">
    <location>
        <begin position="203"/>
        <end position="220"/>
    </location>
</feature>
<feature type="domain" description="ABC transmembrane type-1" evidence="8">
    <location>
        <begin position="74"/>
        <end position="263"/>
    </location>
</feature>
<feature type="transmembrane region" description="Helical" evidence="7">
    <location>
        <begin position="135"/>
        <end position="156"/>
    </location>
</feature>
<dbReference type="PROSITE" id="PS50928">
    <property type="entry name" value="ABC_TM1"/>
    <property type="match status" value="1"/>
</dbReference>
<evidence type="ECO:0000313" key="9">
    <source>
        <dbReference type="EMBL" id="MBB2190109.1"/>
    </source>
</evidence>
<dbReference type="GO" id="GO:0005886">
    <property type="term" value="C:plasma membrane"/>
    <property type="evidence" value="ECO:0007669"/>
    <property type="project" value="UniProtKB-SubCell"/>
</dbReference>
<keyword evidence="6 7" id="KW-0472">Membrane</keyword>
<keyword evidence="4 7" id="KW-0812">Transmembrane</keyword>
<reference evidence="9 10" key="1">
    <citation type="submission" date="2020-04" db="EMBL/GenBank/DDBJ databases">
        <title>Description of novel Gluconacetobacter.</title>
        <authorList>
            <person name="Sombolestani A."/>
        </authorList>
    </citation>
    <scope>NUCLEOTIDE SEQUENCE [LARGE SCALE GENOMIC DNA]</scope>
    <source>
        <strain evidence="9 10">LMG 21311</strain>
    </source>
</reference>
<keyword evidence="5 7" id="KW-1133">Transmembrane helix</keyword>
<evidence type="ECO:0000256" key="5">
    <source>
        <dbReference type="ARBA" id="ARBA00022989"/>
    </source>
</evidence>
<comment type="subcellular location">
    <subcellularLocation>
        <location evidence="1 7">Cell membrane</location>
        <topology evidence="1 7">Multi-pass membrane protein</topology>
    </subcellularLocation>
</comment>
<feature type="transmembrane region" description="Helical" evidence="7">
    <location>
        <begin position="240"/>
        <end position="267"/>
    </location>
</feature>
<evidence type="ECO:0000256" key="2">
    <source>
        <dbReference type="ARBA" id="ARBA00022448"/>
    </source>
</evidence>
<dbReference type="SUPFAM" id="SSF161098">
    <property type="entry name" value="MetI-like"/>
    <property type="match status" value="1"/>
</dbReference>
<keyword evidence="3" id="KW-1003">Cell membrane</keyword>
<gene>
    <name evidence="9" type="ORF">HLH34_09020</name>
</gene>
<evidence type="ECO:0000256" key="1">
    <source>
        <dbReference type="ARBA" id="ARBA00004651"/>
    </source>
</evidence>
<dbReference type="Pfam" id="PF00528">
    <property type="entry name" value="BPD_transp_1"/>
    <property type="match status" value="1"/>
</dbReference>
<evidence type="ECO:0000256" key="3">
    <source>
        <dbReference type="ARBA" id="ARBA00022475"/>
    </source>
</evidence>
<proteinExistence type="inferred from homology"/>
<dbReference type="InterPro" id="IPR000515">
    <property type="entry name" value="MetI-like"/>
</dbReference>
<feature type="transmembrane region" description="Helical" evidence="7">
    <location>
        <begin position="109"/>
        <end position="129"/>
    </location>
</feature>